<sequence>MSDKENISIVMPAYNAGKFIRESINSVLAQTYDDWRLYIVDDASTDETAAIIKQIKDDRVEYTLLEYNAGVANARNIAIEKAQGNYIAFLDSDDLWEKDKLERQVGLLEHGYDVVCGNYSTFLADPNNAISIRTSPIEFNYHDMLSCNRIGNLTGIYNRNSLGKFYQEHCGHEDYLMWLSVMKAAKRAACVQDVIARYRLSENSLSANKLVAAKWQWHIYRNKMLLSLPDSLYYWLRYASIALGRKFFNYN</sequence>
<comment type="caution">
    <text evidence="2">The sequence shown here is derived from an EMBL/GenBank/DDBJ whole genome shotgun (WGS) entry which is preliminary data.</text>
</comment>
<dbReference type="InterPro" id="IPR050834">
    <property type="entry name" value="Glycosyltransf_2"/>
</dbReference>
<gene>
    <name evidence="2" type="ORF">NS965_22455</name>
</gene>
<reference evidence="2" key="1">
    <citation type="submission" date="2022-08" db="EMBL/GenBank/DDBJ databases">
        <title>A global survey of hypervirulent Aeromonas hydrophila identified this emerging pathogen in farmed fish in the lower Mekong River basin.</title>
        <authorList>
            <person name="Xu T."/>
            <person name="Rasmussen-Ivey C.R."/>
            <person name="Moen F.S."/>
            <person name="Fernandez Bravo A."/>
            <person name="Lamy B."/>
            <person name="Beaz-Hidalgo R."/>
            <person name="Khan C.D."/>
            <person name="Castro Escarpulli G."/>
            <person name="Yasin I.S.M."/>
            <person name="Figueras M.J."/>
            <person name="Azzam Sayuti M."/>
            <person name="Karim M.M."/>
            <person name="Alam K.M."/>
            <person name="Le T.T.T."/>
            <person name="Thao N.H.P."/>
            <person name="Addo S."/>
            <person name="Duodu S."/>
            <person name="Ali S."/>
            <person name="Mey S."/>
            <person name="Somony T."/>
            <person name="Liles M.R."/>
        </authorList>
    </citation>
    <scope>NUCLEOTIDE SEQUENCE</scope>
    <source>
        <strain evidence="2">0.14</strain>
    </source>
</reference>
<dbReference type="RefSeq" id="WP_257726214.1">
    <property type="nucleotide sequence ID" value="NZ_JANLFC010000108.1"/>
</dbReference>
<dbReference type="Proteomes" id="UP001204061">
    <property type="component" value="Unassembled WGS sequence"/>
</dbReference>
<evidence type="ECO:0000313" key="2">
    <source>
        <dbReference type="EMBL" id="MCR4451153.1"/>
    </source>
</evidence>
<dbReference type="SUPFAM" id="SSF53448">
    <property type="entry name" value="Nucleotide-diphospho-sugar transferases"/>
    <property type="match status" value="1"/>
</dbReference>
<name>A0AAW5MC62_AERVE</name>
<dbReference type="InterPro" id="IPR001173">
    <property type="entry name" value="Glyco_trans_2-like"/>
</dbReference>
<dbReference type="AlphaFoldDB" id="A0AAW5MC62"/>
<dbReference type="CDD" id="cd00761">
    <property type="entry name" value="Glyco_tranf_GTA_type"/>
    <property type="match status" value="1"/>
</dbReference>
<dbReference type="Pfam" id="PF00535">
    <property type="entry name" value="Glycos_transf_2"/>
    <property type="match status" value="1"/>
</dbReference>
<dbReference type="InterPro" id="IPR029044">
    <property type="entry name" value="Nucleotide-diphossugar_trans"/>
</dbReference>
<dbReference type="Gene3D" id="3.90.550.10">
    <property type="entry name" value="Spore Coat Polysaccharide Biosynthesis Protein SpsA, Chain A"/>
    <property type="match status" value="1"/>
</dbReference>
<accession>A0AAW5MC62</accession>
<organism evidence="2 3">
    <name type="scientific">Aeromonas veronii</name>
    <dbReference type="NCBI Taxonomy" id="654"/>
    <lineage>
        <taxon>Bacteria</taxon>
        <taxon>Pseudomonadati</taxon>
        <taxon>Pseudomonadota</taxon>
        <taxon>Gammaproteobacteria</taxon>
        <taxon>Aeromonadales</taxon>
        <taxon>Aeromonadaceae</taxon>
        <taxon>Aeromonas</taxon>
    </lineage>
</organism>
<proteinExistence type="predicted"/>
<protein>
    <submittedName>
        <fullName evidence="2">Glycosyltransferase</fullName>
    </submittedName>
</protein>
<evidence type="ECO:0000259" key="1">
    <source>
        <dbReference type="Pfam" id="PF00535"/>
    </source>
</evidence>
<dbReference type="PANTHER" id="PTHR43685:SF2">
    <property type="entry name" value="GLYCOSYLTRANSFERASE 2-LIKE DOMAIN-CONTAINING PROTEIN"/>
    <property type="match status" value="1"/>
</dbReference>
<dbReference type="EMBL" id="JANLFC010000108">
    <property type="protein sequence ID" value="MCR4451153.1"/>
    <property type="molecule type" value="Genomic_DNA"/>
</dbReference>
<evidence type="ECO:0000313" key="3">
    <source>
        <dbReference type="Proteomes" id="UP001204061"/>
    </source>
</evidence>
<feature type="domain" description="Glycosyltransferase 2-like" evidence="1">
    <location>
        <begin position="8"/>
        <end position="134"/>
    </location>
</feature>
<dbReference type="PANTHER" id="PTHR43685">
    <property type="entry name" value="GLYCOSYLTRANSFERASE"/>
    <property type="match status" value="1"/>
</dbReference>